<evidence type="ECO:0000313" key="3">
    <source>
        <dbReference type="Proteomes" id="UP000053831"/>
    </source>
</evidence>
<keyword evidence="3" id="KW-1185">Reference proteome</keyword>
<dbReference type="Pfam" id="PF00561">
    <property type="entry name" value="Abhydrolase_1"/>
    <property type="match status" value="1"/>
</dbReference>
<dbReference type="AlphaFoldDB" id="A0A0M8MYZ4"/>
<dbReference type="Proteomes" id="UP000053831">
    <property type="component" value="Unassembled WGS sequence"/>
</dbReference>
<organism evidence="2 3">
    <name type="scientific">Escovopsis weberi</name>
    <dbReference type="NCBI Taxonomy" id="150374"/>
    <lineage>
        <taxon>Eukaryota</taxon>
        <taxon>Fungi</taxon>
        <taxon>Dikarya</taxon>
        <taxon>Ascomycota</taxon>
        <taxon>Pezizomycotina</taxon>
        <taxon>Sordariomycetes</taxon>
        <taxon>Hypocreomycetidae</taxon>
        <taxon>Hypocreales</taxon>
        <taxon>Hypocreaceae</taxon>
        <taxon>Escovopsis</taxon>
    </lineage>
</organism>
<proteinExistence type="predicted"/>
<feature type="domain" description="AB hydrolase-1" evidence="1">
    <location>
        <begin position="62"/>
        <end position="332"/>
    </location>
</feature>
<protein>
    <submittedName>
        <fullName evidence="2">3-oxoadipate enol-lactonase 2</fullName>
    </submittedName>
</protein>
<dbReference type="Gene3D" id="3.40.50.1820">
    <property type="entry name" value="alpha/beta hydrolase"/>
    <property type="match status" value="1"/>
</dbReference>
<gene>
    <name evidence="2" type="ORF">ESCO_005117</name>
</gene>
<dbReference type="PANTHER" id="PTHR43433:SF5">
    <property type="entry name" value="AB HYDROLASE-1 DOMAIN-CONTAINING PROTEIN"/>
    <property type="match status" value="1"/>
</dbReference>
<dbReference type="SUPFAM" id="SSF53474">
    <property type="entry name" value="alpha/beta-Hydrolases"/>
    <property type="match status" value="1"/>
</dbReference>
<name>A0A0M8MYZ4_ESCWE</name>
<dbReference type="PRINTS" id="PR00111">
    <property type="entry name" value="ABHYDROLASE"/>
</dbReference>
<dbReference type="PANTHER" id="PTHR43433">
    <property type="entry name" value="HYDROLASE, ALPHA/BETA FOLD FAMILY PROTEIN"/>
    <property type="match status" value="1"/>
</dbReference>
<evidence type="ECO:0000259" key="1">
    <source>
        <dbReference type="Pfam" id="PF00561"/>
    </source>
</evidence>
<dbReference type="EMBL" id="LGSR01000008">
    <property type="protein sequence ID" value="KOS21648.1"/>
    <property type="molecule type" value="Genomic_DNA"/>
</dbReference>
<reference evidence="2 3" key="1">
    <citation type="submission" date="2015-07" db="EMBL/GenBank/DDBJ databases">
        <title>The genome of the fungus Escovopsis weberi, a specialized disease agent of ant agriculture.</title>
        <authorList>
            <person name="de Man T.J."/>
            <person name="Stajich J.E."/>
            <person name="Kubicek C.P."/>
            <person name="Chenthamara K."/>
            <person name="Atanasova L."/>
            <person name="Druzhinina I.S."/>
            <person name="Birnbaum S."/>
            <person name="Barribeau S.M."/>
            <person name="Teiling C."/>
            <person name="Suen G."/>
            <person name="Currie C."/>
            <person name="Gerardo N.M."/>
        </authorList>
    </citation>
    <scope>NUCLEOTIDE SEQUENCE [LARGE SCALE GENOMIC DNA]</scope>
</reference>
<sequence>MEPDQKSSLAFTTVEETLDHPGFLSTFWDLEPDLKGRAPVGQSRGPVVNIAYEVHGAGPIKLVLIMGLAGVKNGWQRQTKYFGHTHPDKYSVLILDNRGVGESDKPLRRYSTSDMALDVIELLDHLGWTADRDIHLAGISLGGMIAQEVAARIPRRLQSLSLLSTSALFESEASATLAGRISHRLGFLRLRSEDDAIADTARKLFTDDFLAEPEDPAQLPGPGTHKCRGEYLPFASNFQRFQAQELAKRRIPGYWSLGGFLCQLLAAGWHRKSPEQLRDMADQVGRDRILVMHGTRDSMIELPNGEKLIKWIEPRVGLIVEGMGHVPIMERPDWFHGVFEDHIAACSKLV</sequence>
<dbReference type="InterPro" id="IPR050471">
    <property type="entry name" value="AB_hydrolase"/>
</dbReference>
<accession>A0A0M8MYZ4</accession>
<comment type="caution">
    <text evidence="2">The sequence shown here is derived from an EMBL/GenBank/DDBJ whole genome shotgun (WGS) entry which is preliminary data.</text>
</comment>
<evidence type="ECO:0000313" key="2">
    <source>
        <dbReference type="EMBL" id="KOS21648.1"/>
    </source>
</evidence>
<dbReference type="InterPro" id="IPR000073">
    <property type="entry name" value="AB_hydrolase_1"/>
</dbReference>
<dbReference type="OrthoDB" id="19657at2759"/>
<dbReference type="STRING" id="150374.A0A0M8MYZ4"/>
<dbReference type="InterPro" id="IPR029058">
    <property type="entry name" value="AB_hydrolase_fold"/>
</dbReference>